<evidence type="ECO:0008006" key="5">
    <source>
        <dbReference type="Google" id="ProtNLM"/>
    </source>
</evidence>
<keyword evidence="1" id="KW-1133">Transmembrane helix</keyword>
<protein>
    <recommendedName>
        <fullName evidence="5">Tetraspanin family protein</fullName>
    </recommendedName>
</protein>
<feature type="transmembrane region" description="Helical" evidence="1">
    <location>
        <begin position="69"/>
        <end position="88"/>
    </location>
</feature>
<dbReference type="VEuPathDB" id="TrichDB:TVAGG3_0607160"/>
<dbReference type="RefSeq" id="XP_001582672.1">
    <property type="nucleotide sequence ID" value="XM_001582622.1"/>
</dbReference>
<dbReference type="Proteomes" id="UP000001542">
    <property type="component" value="Unassembled WGS sequence"/>
</dbReference>
<keyword evidence="2" id="KW-0732">Signal</keyword>
<feature type="transmembrane region" description="Helical" evidence="1">
    <location>
        <begin position="159"/>
        <end position="183"/>
    </location>
</feature>
<organism evidence="3 4">
    <name type="scientific">Trichomonas vaginalis (strain ATCC PRA-98 / G3)</name>
    <dbReference type="NCBI Taxonomy" id="412133"/>
    <lineage>
        <taxon>Eukaryota</taxon>
        <taxon>Metamonada</taxon>
        <taxon>Parabasalia</taxon>
        <taxon>Trichomonadida</taxon>
        <taxon>Trichomonadidae</taxon>
        <taxon>Trichomonas</taxon>
    </lineage>
</organism>
<name>A2DCR2_TRIV3</name>
<keyword evidence="1" id="KW-0812">Transmembrane</keyword>
<evidence type="ECO:0000313" key="3">
    <source>
        <dbReference type="EMBL" id="EAY21686.1"/>
    </source>
</evidence>
<feature type="chain" id="PRO_5002643007" description="Tetraspanin family protein" evidence="2">
    <location>
        <begin position="22"/>
        <end position="207"/>
    </location>
</feature>
<keyword evidence="1" id="KW-0472">Membrane</keyword>
<evidence type="ECO:0000313" key="4">
    <source>
        <dbReference type="Proteomes" id="UP000001542"/>
    </source>
</evidence>
<keyword evidence="4" id="KW-1185">Reference proteome</keyword>
<dbReference type="SMR" id="A2DCR2"/>
<dbReference type="EMBL" id="DS113188">
    <property type="protein sequence ID" value="EAY21686.1"/>
    <property type="molecule type" value="Genomic_DNA"/>
</dbReference>
<gene>
    <name evidence="3" type="ORF">TVAG_237120</name>
</gene>
<feature type="signal peptide" evidence="2">
    <location>
        <begin position="1"/>
        <end position="21"/>
    </location>
</feature>
<dbReference type="KEGG" id="tva:5467235"/>
<evidence type="ECO:0000256" key="1">
    <source>
        <dbReference type="SAM" id="Phobius"/>
    </source>
</evidence>
<sequence>MNFLFIALVCLILSLLSAVWSLLTTKQWLDKANLTFLLQDFINAETYSIGLILLSIISLVLTKLTLGKIQITVTAAIIFASAMVQYYYGLSFKLYPEAIISSKWESWLQLLNQKEIIAIQEFFQCCGFFKSYEFIKDKCTLPYANACYPTLMSNLRNNFLTTGTIFLLQASLILIALGFIFVVGRTRRHHSNRTHNQLISNTPEPVF</sequence>
<proteinExistence type="predicted"/>
<dbReference type="InParanoid" id="A2DCR2"/>
<accession>A2DCR2</accession>
<dbReference type="AlphaFoldDB" id="A2DCR2"/>
<reference evidence="3" key="2">
    <citation type="journal article" date="2007" name="Science">
        <title>Draft genome sequence of the sexually transmitted pathogen Trichomonas vaginalis.</title>
        <authorList>
            <person name="Carlton J.M."/>
            <person name="Hirt R.P."/>
            <person name="Silva J.C."/>
            <person name="Delcher A.L."/>
            <person name="Schatz M."/>
            <person name="Zhao Q."/>
            <person name="Wortman J.R."/>
            <person name="Bidwell S.L."/>
            <person name="Alsmark U.C.M."/>
            <person name="Besteiro S."/>
            <person name="Sicheritz-Ponten T."/>
            <person name="Noel C.J."/>
            <person name="Dacks J.B."/>
            <person name="Foster P.G."/>
            <person name="Simillion C."/>
            <person name="Van de Peer Y."/>
            <person name="Miranda-Saavedra D."/>
            <person name="Barton G.J."/>
            <person name="Westrop G.D."/>
            <person name="Mueller S."/>
            <person name="Dessi D."/>
            <person name="Fiori P.L."/>
            <person name="Ren Q."/>
            <person name="Paulsen I."/>
            <person name="Zhang H."/>
            <person name="Bastida-Corcuera F.D."/>
            <person name="Simoes-Barbosa A."/>
            <person name="Brown M.T."/>
            <person name="Hayes R.D."/>
            <person name="Mukherjee M."/>
            <person name="Okumura C.Y."/>
            <person name="Schneider R."/>
            <person name="Smith A.J."/>
            <person name="Vanacova S."/>
            <person name="Villalvazo M."/>
            <person name="Haas B.J."/>
            <person name="Pertea M."/>
            <person name="Feldblyum T.V."/>
            <person name="Utterback T.R."/>
            <person name="Shu C.L."/>
            <person name="Osoegawa K."/>
            <person name="de Jong P.J."/>
            <person name="Hrdy I."/>
            <person name="Horvathova L."/>
            <person name="Zubacova Z."/>
            <person name="Dolezal P."/>
            <person name="Malik S.B."/>
            <person name="Logsdon J.M. Jr."/>
            <person name="Henze K."/>
            <person name="Gupta A."/>
            <person name="Wang C.C."/>
            <person name="Dunne R.L."/>
            <person name="Upcroft J.A."/>
            <person name="Upcroft P."/>
            <person name="White O."/>
            <person name="Salzberg S.L."/>
            <person name="Tang P."/>
            <person name="Chiu C.-H."/>
            <person name="Lee Y.-S."/>
            <person name="Embley T.M."/>
            <person name="Coombs G.H."/>
            <person name="Mottram J.C."/>
            <person name="Tachezy J."/>
            <person name="Fraser-Liggett C.M."/>
            <person name="Johnson P.J."/>
        </authorList>
    </citation>
    <scope>NUCLEOTIDE SEQUENCE [LARGE SCALE GENOMIC DNA]</scope>
    <source>
        <strain evidence="3">G3</strain>
    </source>
</reference>
<dbReference type="VEuPathDB" id="TrichDB:TVAG_237120"/>
<reference evidence="3" key="1">
    <citation type="submission" date="2006-10" db="EMBL/GenBank/DDBJ databases">
        <authorList>
            <person name="Amadeo P."/>
            <person name="Zhao Q."/>
            <person name="Wortman J."/>
            <person name="Fraser-Liggett C."/>
            <person name="Carlton J."/>
        </authorList>
    </citation>
    <scope>NUCLEOTIDE SEQUENCE</scope>
    <source>
        <strain evidence="3">G3</strain>
    </source>
</reference>
<evidence type="ECO:0000256" key="2">
    <source>
        <dbReference type="SAM" id="SignalP"/>
    </source>
</evidence>
<feature type="transmembrane region" description="Helical" evidence="1">
    <location>
        <begin position="45"/>
        <end position="62"/>
    </location>
</feature>